<comment type="pathway">
    <text evidence="1 4">Protein modification; protein ubiquitination.</text>
</comment>
<comment type="function">
    <text evidence="4">Involved in ubiquitination and subsequent proteasomal degradation of target proteins. Together with CUL1, RBX1 and a F-box protein, it forms a SCF E3 ubiquitin ligase complex. The functional specificity of this complex depends on the type of F-box protein. In the SCF complex, it serves as an adapter that links the F-box protein to CUL1.</text>
</comment>
<dbReference type="PIRSF" id="PIRSF028729">
    <property type="entry name" value="E3_ubiquit_lig_SCF_Skp"/>
    <property type="match status" value="1"/>
</dbReference>
<evidence type="ECO:0000313" key="7">
    <source>
        <dbReference type="EMBL" id="KAE7995597.1"/>
    </source>
</evidence>
<evidence type="ECO:0000313" key="8">
    <source>
        <dbReference type="Proteomes" id="UP000327013"/>
    </source>
</evidence>
<dbReference type="EMBL" id="CM017321">
    <property type="protein sequence ID" value="KAE7995597.1"/>
    <property type="molecule type" value="Genomic_DNA"/>
</dbReference>
<keyword evidence="3 4" id="KW-0833">Ubl conjugation pathway</keyword>
<dbReference type="InterPro" id="IPR011333">
    <property type="entry name" value="SKP1/BTB/POZ_sf"/>
</dbReference>
<dbReference type="Pfam" id="PF03931">
    <property type="entry name" value="Skp1_POZ"/>
    <property type="match status" value="1"/>
</dbReference>
<evidence type="ECO:0000256" key="3">
    <source>
        <dbReference type="ARBA" id="ARBA00022786"/>
    </source>
</evidence>
<dbReference type="GO" id="GO:0006511">
    <property type="term" value="P:ubiquitin-dependent protein catabolic process"/>
    <property type="evidence" value="ECO:0007669"/>
    <property type="project" value="InterPro"/>
</dbReference>
<dbReference type="InterPro" id="IPR001232">
    <property type="entry name" value="SKP1-like"/>
</dbReference>
<dbReference type="InterPro" id="IPR016897">
    <property type="entry name" value="SKP1"/>
</dbReference>
<comment type="similarity">
    <text evidence="2 4">Belongs to the SKP1 family.</text>
</comment>
<keyword evidence="8" id="KW-1185">Reference proteome</keyword>
<dbReference type="Pfam" id="PF01466">
    <property type="entry name" value="Skp1"/>
    <property type="match status" value="1"/>
</dbReference>
<sequence length="195" mass="22085">MADNSENPNPIPKVVDGKTIKLRTDDGEIFEVEEALAMELQTVKSFFNEDGVSYDSVVPLMNVSSSALAKVIQYSRGAVQFRAKLAEAIDEEGRKEVEKERKAFEAEFVNEEFGSVASNEWLKELTLAANYLNIKDMLSFLFVTIADRIKNKSVEYVRAFFGVENDYTPEEEQVIRDEHAWAFKNVDPDENVDAV</sequence>
<evidence type="ECO:0000259" key="5">
    <source>
        <dbReference type="Pfam" id="PF01466"/>
    </source>
</evidence>
<dbReference type="SMART" id="SM00512">
    <property type="entry name" value="Skp1"/>
    <property type="match status" value="1"/>
</dbReference>
<dbReference type="SUPFAM" id="SSF81382">
    <property type="entry name" value="Skp1 dimerisation domain-like"/>
    <property type="match status" value="1"/>
</dbReference>
<reference evidence="7 8" key="1">
    <citation type="submission" date="2019-06" db="EMBL/GenBank/DDBJ databases">
        <title>A chromosomal-level reference genome of Carpinus fangiana (Coryloideae, Betulaceae).</title>
        <authorList>
            <person name="Yang X."/>
            <person name="Wang Z."/>
            <person name="Zhang L."/>
            <person name="Hao G."/>
            <person name="Liu J."/>
            <person name="Yang Y."/>
        </authorList>
    </citation>
    <scope>NUCLEOTIDE SEQUENCE [LARGE SCALE GENOMIC DNA]</scope>
    <source>
        <strain evidence="7">Cfa_2016G</strain>
        <tissue evidence="7">Leaf</tissue>
    </source>
</reference>
<dbReference type="AlphaFoldDB" id="A0A5N6Q8N9"/>
<evidence type="ECO:0000256" key="1">
    <source>
        <dbReference type="ARBA" id="ARBA00004906"/>
    </source>
</evidence>
<dbReference type="GO" id="GO:0009867">
    <property type="term" value="P:jasmonic acid mediated signaling pathway"/>
    <property type="evidence" value="ECO:0007669"/>
    <property type="project" value="UniProtKB-ARBA"/>
</dbReference>
<dbReference type="OrthoDB" id="2342932at2759"/>
<proteinExistence type="inferred from homology"/>
<feature type="domain" description="SKP1 component dimerisation" evidence="5">
    <location>
        <begin position="137"/>
        <end position="182"/>
    </location>
</feature>
<protein>
    <recommendedName>
        <fullName evidence="4">SKP1-like protein</fullName>
    </recommendedName>
</protein>
<dbReference type="InterPro" id="IPR036296">
    <property type="entry name" value="SKP1-like_dim_sf"/>
</dbReference>
<dbReference type="UniPathway" id="UPA00143"/>
<dbReference type="InterPro" id="IPR016073">
    <property type="entry name" value="Skp1_comp_POZ"/>
</dbReference>
<dbReference type="SUPFAM" id="SSF54695">
    <property type="entry name" value="POZ domain"/>
    <property type="match status" value="1"/>
</dbReference>
<evidence type="ECO:0000259" key="6">
    <source>
        <dbReference type="Pfam" id="PF03931"/>
    </source>
</evidence>
<dbReference type="Proteomes" id="UP000327013">
    <property type="component" value="Chromosome 1"/>
</dbReference>
<dbReference type="Gene3D" id="3.30.710.10">
    <property type="entry name" value="Potassium Channel Kv1.1, Chain A"/>
    <property type="match status" value="1"/>
</dbReference>
<comment type="subunit">
    <text evidence="4">Part of a SCF (SKP1-cullin-F-box) protein ligase complex.</text>
</comment>
<evidence type="ECO:0000256" key="4">
    <source>
        <dbReference type="PIRNR" id="PIRNR028729"/>
    </source>
</evidence>
<evidence type="ECO:0000256" key="2">
    <source>
        <dbReference type="ARBA" id="ARBA00009993"/>
    </source>
</evidence>
<accession>A0A5N6Q8N9</accession>
<dbReference type="PANTHER" id="PTHR11165">
    <property type="entry name" value="SKP1"/>
    <property type="match status" value="1"/>
</dbReference>
<dbReference type="GO" id="GO:0016567">
    <property type="term" value="P:protein ubiquitination"/>
    <property type="evidence" value="ECO:0007669"/>
    <property type="project" value="UniProtKB-UniRule"/>
</dbReference>
<gene>
    <name evidence="7" type="ORF">FH972_000377</name>
</gene>
<name>A0A5N6Q8N9_9ROSI</name>
<dbReference type="InterPro" id="IPR016072">
    <property type="entry name" value="Skp1_comp_dimer"/>
</dbReference>
<organism evidence="7 8">
    <name type="scientific">Carpinus fangiana</name>
    <dbReference type="NCBI Taxonomy" id="176857"/>
    <lineage>
        <taxon>Eukaryota</taxon>
        <taxon>Viridiplantae</taxon>
        <taxon>Streptophyta</taxon>
        <taxon>Embryophyta</taxon>
        <taxon>Tracheophyta</taxon>
        <taxon>Spermatophyta</taxon>
        <taxon>Magnoliopsida</taxon>
        <taxon>eudicotyledons</taxon>
        <taxon>Gunneridae</taxon>
        <taxon>Pentapetalae</taxon>
        <taxon>rosids</taxon>
        <taxon>fabids</taxon>
        <taxon>Fagales</taxon>
        <taxon>Betulaceae</taxon>
        <taxon>Carpinus</taxon>
    </lineage>
</organism>
<feature type="domain" description="SKP1 component POZ" evidence="6">
    <location>
        <begin position="18"/>
        <end position="75"/>
    </location>
</feature>